<sequence>MLEKIKLEKILNATDCLMIDGGYPLHLNNVIESASARGYDYSLDSFCFPFRKEQNKDLTLTQISFNKQVGAFRSDIESFFSTYTKIFQRFNKNNIVRITEKKTYNLQIKFCNILYNIKNGAKVYNINVQDNYLYSLWMEDNFKFTNKYEEPEFILESNLFYKQEHINIRNNFQNDVLANLIKSININDDNNNDEIITDNNIYEIEKILSHRQLKNNKKKYLVKWNNYDESSWVDEDNFIEKDCLDEYWKEYDSMTY</sequence>
<organism evidence="2 3">
    <name type="scientific">Helicostylum pulchrum</name>
    <dbReference type="NCBI Taxonomy" id="562976"/>
    <lineage>
        <taxon>Eukaryota</taxon>
        <taxon>Fungi</taxon>
        <taxon>Fungi incertae sedis</taxon>
        <taxon>Mucoromycota</taxon>
        <taxon>Mucoromycotina</taxon>
        <taxon>Mucoromycetes</taxon>
        <taxon>Mucorales</taxon>
        <taxon>Mucorineae</taxon>
        <taxon>Mucoraceae</taxon>
        <taxon>Helicostylum</taxon>
    </lineage>
</organism>
<evidence type="ECO:0000313" key="2">
    <source>
        <dbReference type="EMBL" id="GAA5798309.1"/>
    </source>
</evidence>
<accession>A0ABP9XU68</accession>
<dbReference type="InterPro" id="IPR016197">
    <property type="entry name" value="Chromo-like_dom_sf"/>
</dbReference>
<dbReference type="InterPro" id="IPR023780">
    <property type="entry name" value="Chromo_domain"/>
</dbReference>
<proteinExistence type="predicted"/>
<feature type="domain" description="Chromo" evidence="1">
    <location>
        <begin position="202"/>
        <end position="256"/>
    </location>
</feature>
<dbReference type="EMBL" id="BAABUJ010000010">
    <property type="protein sequence ID" value="GAA5798309.1"/>
    <property type="molecule type" value="Genomic_DNA"/>
</dbReference>
<evidence type="ECO:0000313" key="3">
    <source>
        <dbReference type="Proteomes" id="UP001476247"/>
    </source>
</evidence>
<reference evidence="2 3" key="1">
    <citation type="submission" date="2024-04" db="EMBL/GenBank/DDBJ databases">
        <title>genome sequences of Mucor flavus KT1a and Helicostylum pulchrum KT1b strains isolation_sourced from the surface of a dry-aged beef.</title>
        <authorList>
            <person name="Toyotome T."/>
            <person name="Hosono M."/>
            <person name="Torimaru M."/>
            <person name="Fukuda K."/>
            <person name="Mikami N."/>
        </authorList>
    </citation>
    <scope>NUCLEOTIDE SEQUENCE [LARGE SCALE GENOMIC DNA]</scope>
    <source>
        <strain evidence="2 3">KT1b</strain>
    </source>
</reference>
<dbReference type="InterPro" id="IPR000953">
    <property type="entry name" value="Chromo/chromo_shadow_dom"/>
</dbReference>
<gene>
    <name evidence="2" type="ORF">HPULCUR_003710</name>
</gene>
<dbReference type="Pfam" id="PF00385">
    <property type="entry name" value="Chromo"/>
    <property type="match status" value="1"/>
</dbReference>
<dbReference type="PROSITE" id="PS50013">
    <property type="entry name" value="CHROMO_2"/>
    <property type="match status" value="1"/>
</dbReference>
<dbReference type="Gene3D" id="2.40.50.40">
    <property type="match status" value="1"/>
</dbReference>
<protein>
    <recommendedName>
        <fullName evidence="1">Chromo domain-containing protein</fullName>
    </recommendedName>
</protein>
<keyword evidence="3" id="KW-1185">Reference proteome</keyword>
<comment type="caution">
    <text evidence="2">The sequence shown here is derived from an EMBL/GenBank/DDBJ whole genome shotgun (WGS) entry which is preliminary data.</text>
</comment>
<evidence type="ECO:0000259" key="1">
    <source>
        <dbReference type="PROSITE" id="PS50013"/>
    </source>
</evidence>
<dbReference type="SUPFAM" id="SSF54160">
    <property type="entry name" value="Chromo domain-like"/>
    <property type="match status" value="1"/>
</dbReference>
<dbReference type="Proteomes" id="UP001476247">
    <property type="component" value="Unassembled WGS sequence"/>
</dbReference>
<dbReference type="SMART" id="SM00298">
    <property type="entry name" value="CHROMO"/>
    <property type="match status" value="1"/>
</dbReference>
<name>A0ABP9XU68_9FUNG</name>